<organism evidence="1">
    <name type="scientific">Salmonella houtenae</name>
    <dbReference type="NCBI Taxonomy" id="59205"/>
    <lineage>
        <taxon>Bacteria</taxon>
        <taxon>Pseudomonadati</taxon>
        <taxon>Pseudomonadota</taxon>
        <taxon>Gammaproteobacteria</taxon>
        <taxon>Enterobacterales</taxon>
        <taxon>Enterobacteriaceae</taxon>
        <taxon>Salmonella</taxon>
    </lineage>
</organism>
<gene>
    <name evidence="1" type="ORF">FNH47_08500</name>
</gene>
<proteinExistence type="predicted"/>
<sequence>MFRGIIKRFSKEVNYETEFTSAVKRSRNWNLEVPDITLSKTPFLTGDKAKSALKVIQGIASKHTPEEVSQQCFGYMYFVQDALEEALQTPLYYTLGYVDYEKRPVFYTNEKELKSKLGNPMSGVGAINLHAWLTTPNMEIIDLTFATTYGIVNNIPSVIGRCSFQHYSEFNENMVYHPQLVGEDYLKQIGAFVDFRALNVFVI</sequence>
<evidence type="ECO:0000313" key="1">
    <source>
        <dbReference type="EMBL" id="ECF6074086.1"/>
    </source>
</evidence>
<dbReference type="Proteomes" id="UP000839836">
    <property type="component" value="Unassembled WGS sequence"/>
</dbReference>
<name>A0A5Y2SE33_SALHO</name>
<accession>A0A5Y2SE33</accession>
<protein>
    <submittedName>
        <fullName evidence="1">Uncharacterized protein</fullName>
    </submittedName>
</protein>
<dbReference type="EMBL" id="AAILSW010000013">
    <property type="protein sequence ID" value="ECF6074086.1"/>
    <property type="molecule type" value="Genomic_DNA"/>
</dbReference>
<comment type="caution">
    <text evidence="1">The sequence shown here is derived from an EMBL/GenBank/DDBJ whole genome shotgun (WGS) entry which is preliminary data.</text>
</comment>
<dbReference type="AlphaFoldDB" id="A0A5Y2SE33"/>
<reference evidence="1" key="1">
    <citation type="submission" date="2019-07" db="EMBL/GenBank/DDBJ databases">
        <authorList>
            <person name="Ashton P.M."/>
            <person name="Dallman T."/>
            <person name="Nair S."/>
            <person name="De Pinna E."/>
            <person name="Peters T."/>
            <person name="Grant K."/>
        </authorList>
    </citation>
    <scope>NUCLEOTIDE SEQUENCE [LARGE SCALE GENOMIC DNA]</scope>
    <source>
        <strain evidence="1">674345</strain>
    </source>
</reference>